<dbReference type="PANTHER" id="PTHR43667:SF1">
    <property type="entry name" value="CYCLOPROPANE-FATTY-ACYL-PHOSPHOLIPID SYNTHASE"/>
    <property type="match status" value="1"/>
</dbReference>
<evidence type="ECO:0000256" key="1">
    <source>
        <dbReference type="ARBA" id="ARBA00010815"/>
    </source>
</evidence>
<dbReference type="CDD" id="cd02440">
    <property type="entry name" value="AdoMet_MTases"/>
    <property type="match status" value="1"/>
</dbReference>
<dbReference type="Gene3D" id="3.40.50.150">
    <property type="entry name" value="Vaccinia Virus protein VP39"/>
    <property type="match status" value="1"/>
</dbReference>
<dbReference type="InterPro" id="IPR003333">
    <property type="entry name" value="CMAS"/>
</dbReference>
<protein>
    <submittedName>
        <fullName evidence="6">Cyclopropane-fatty-acyl-phospholipid synthase</fullName>
    </submittedName>
</protein>
<evidence type="ECO:0000256" key="2">
    <source>
        <dbReference type="ARBA" id="ARBA00022603"/>
    </source>
</evidence>
<keyword evidence="3" id="KW-0808">Transferase</keyword>
<keyword evidence="5" id="KW-0443">Lipid metabolism</keyword>
<dbReference type="InterPro" id="IPR050723">
    <property type="entry name" value="CFA/CMAS"/>
</dbReference>
<evidence type="ECO:0000256" key="3">
    <source>
        <dbReference type="ARBA" id="ARBA00022679"/>
    </source>
</evidence>
<evidence type="ECO:0000313" key="6">
    <source>
        <dbReference type="EMBL" id="GAA5525684.1"/>
    </source>
</evidence>
<dbReference type="InterPro" id="IPR029063">
    <property type="entry name" value="SAM-dependent_MTases_sf"/>
</dbReference>
<evidence type="ECO:0000313" key="7">
    <source>
        <dbReference type="Proteomes" id="UP001408594"/>
    </source>
</evidence>
<keyword evidence="2" id="KW-0489">Methyltransferase</keyword>
<dbReference type="PANTHER" id="PTHR43667">
    <property type="entry name" value="CYCLOPROPANE-FATTY-ACYL-PHOSPHOLIPID SYNTHASE"/>
    <property type="match status" value="1"/>
</dbReference>
<dbReference type="NCBIfam" id="NF008686">
    <property type="entry name" value="PRK11705.1"/>
    <property type="match status" value="1"/>
</dbReference>
<evidence type="ECO:0000256" key="4">
    <source>
        <dbReference type="ARBA" id="ARBA00022691"/>
    </source>
</evidence>
<dbReference type="SUPFAM" id="SSF53335">
    <property type="entry name" value="S-adenosyl-L-methionine-dependent methyltransferases"/>
    <property type="match status" value="1"/>
</dbReference>
<sequence length="382" mass="44565">MESEQRQSLSAASQRGHQHLVEEVLAEADIRINGDRPWDMRLHKRGALDEIAARQSMGLGESYMRGDWDVPALDQFFYRLLRIDLSEHTRFWRDGLRLLRSYLVNRQSRRRAFEVGERHYDLGNDFYSAMLDTRLTYSCGYWKAADNLEDAQTAKLDLICRKLGLQPGMRLLDIGCGWGSLVSYAAEHYGVDCVGVTVSRQQCAYIEEHFGHLPITVHLQDYRNLRQRFDRIASVGMFEHVGRRNHRTFMQVARRCLQPEGLLLLHTIGKNERRSPPDPWIDKYIFPNGDLPSAGQISDAADDLLVCEDLHNFGCDYDRTLLAWHENFEKHWDNFAAQYGQRFYRMWRYYLLSCAGAFRARNVQLWQWLLSDRRPAGVARVS</sequence>
<accession>A0ABP9WRK9</accession>
<comment type="caution">
    <text evidence="6">The sequence shown here is derived from an EMBL/GenBank/DDBJ whole genome shotgun (WGS) entry which is preliminary data.</text>
</comment>
<name>A0ABP9WRK9_9GAMM</name>
<reference evidence="6 7" key="1">
    <citation type="submission" date="2024-02" db="EMBL/GenBank/DDBJ databases">
        <title>Microbulbifer aestuariivivens NBRC 112533.</title>
        <authorList>
            <person name="Ichikawa N."/>
            <person name="Katano-Makiyama Y."/>
            <person name="Hidaka K."/>
        </authorList>
    </citation>
    <scope>NUCLEOTIDE SEQUENCE [LARGE SCALE GENOMIC DNA]</scope>
    <source>
        <strain evidence="6 7">NBRC 112533</strain>
    </source>
</reference>
<keyword evidence="7" id="KW-1185">Reference proteome</keyword>
<organism evidence="6 7">
    <name type="scientific">Microbulbifer aestuariivivens</name>
    <dbReference type="NCBI Taxonomy" id="1908308"/>
    <lineage>
        <taxon>Bacteria</taxon>
        <taxon>Pseudomonadati</taxon>
        <taxon>Pseudomonadota</taxon>
        <taxon>Gammaproteobacteria</taxon>
        <taxon>Cellvibrionales</taxon>
        <taxon>Microbulbiferaceae</taxon>
        <taxon>Microbulbifer</taxon>
    </lineage>
</organism>
<comment type="similarity">
    <text evidence="1">Belongs to the CFA/CMAS family.</text>
</comment>
<dbReference type="Proteomes" id="UP001408594">
    <property type="component" value="Unassembled WGS sequence"/>
</dbReference>
<evidence type="ECO:0000256" key="5">
    <source>
        <dbReference type="ARBA" id="ARBA00023098"/>
    </source>
</evidence>
<gene>
    <name evidence="6" type="primary">cfa</name>
    <name evidence="6" type="ORF">Maes01_02256</name>
</gene>
<proteinExistence type="inferred from homology"/>
<dbReference type="EMBL" id="BAABRT010000019">
    <property type="protein sequence ID" value="GAA5525684.1"/>
    <property type="molecule type" value="Genomic_DNA"/>
</dbReference>
<dbReference type="RefSeq" id="WP_345551585.1">
    <property type="nucleotide sequence ID" value="NZ_BAABRT010000019.1"/>
</dbReference>
<dbReference type="PIRSF" id="PIRSF003085">
    <property type="entry name" value="CMAS"/>
    <property type="match status" value="1"/>
</dbReference>
<dbReference type="Pfam" id="PF02353">
    <property type="entry name" value="CMAS"/>
    <property type="match status" value="1"/>
</dbReference>
<keyword evidence="4" id="KW-0949">S-adenosyl-L-methionine</keyword>